<dbReference type="RefSeq" id="WP_378190949.1">
    <property type="nucleotide sequence ID" value="NZ_JBHMBK010000005.1"/>
</dbReference>
<protein>
    <submittedName>
        <fullName evidence="1">Uncharacterized protein</fullName>
    </submittedName>
</protein>
<comment type="caution">
    <text evidence="1">The sequence shown here is derived from an EMBL/GenBank/DDBJ whole genome shotgun (WGS) entry which is preliminary data.</text>
</comment>
<keyword evidence="2" id="KW-1185">Reference proteome</keyword>
<evidence type="ECO:0000313" key="1">
    <source>
        <dbReference type="EMBL" id="MFB9684276.1"/>
    </source>
</evidence>
<organism evidence="1 2">
    <name type="scientific">Amycolatopsis plumensis</name>
    <dbReference type="NCBI Taxonomy" id="236508"/>
    <lineage>
        <taxon>Bacteria</taxon>
        <taxon>Bacillati</taxon>
        <taxon>Actinomycetota</taxon>
        <taxon>Actinomycetes</taxon>
        <taxon>Pseudonocardiales</taxon>
        <taxon>Pseudonocardiaceae</taxon>
        <taxon>Amycolatopsis</taxon>
    </lineage>
</organism>
<gene>
    <name evidence="1" type="ORF">ACFFTO_08780</name>
</gene>
<accession>A0ABV5TYS0</accession>
<evidence type="ECO:0000313" key="2">
    <source>
        <dbReference type="Proteomes" id="UP001589535"/>
    </source>
</evidence>
<proteinExistence type="predicted"/>
<name>A0ABV5TYS0_9PSEU</name>
<sequence>MLLVHQIETAPTMIPMISPTIAPTPVTPTMMAAITPMIDRIRPMIARMSAKLLPKIWSHASAILTRAWPTSCAGRSMSRSAFLVWFTRWT</sequence>
<dbReference type="Proteomes" id="UP001589535">
    <property type="component" value="Unassembled WGS sequence"/>
</dbReference>
<dbReference type="EMBL" id="JBHMBK010000005">
    <property type="protein sequence ID" value="MFB9684276.1"/>
    <property type="molecule type" value="Genomic_DNA"/>
</dbReference>
<reference evidence="1 2" key="1">
    <citation type="submission" date="2024-09" db="EMBL/GenBank/DDBJ databases">
        <authorList>
            <person name="Sun Q."/>
            <person name="Mori K."/>
        </authorList>
    </citation>
    <scope>NUCLEOTIDE SEQUENCE [LARGE SCALE GENOMIC DNA]</scope>
    <source>
        <strain evidence="1 2">JCM 13852</strain>
    </source>
</reference>